<name>A0A9P0DXG7_PHYSR</name>
<sequence length="334" mass="38189">MLETIRELCDKTVESENESKILEVILAENVNVEKARKCLEISMHNCSWRAQLCRTAKNDENQAGTTGEGYKRNDKIIIKSGERNYADILKDMSSVINMKEIGVKVDRVKRTDRGDLLIEFKKEQEAQKLKQALKEKMGHMEVIHKKDEAILHILDITPNIEIGQIEECLRREAPGIELEVASVRLTKDGNQMATVKTRKRNVKKLLEMEKIDIGWVECRILERVHVTRCYRCLQYGHKRDECTGEDRTGQCMKCGQTGHMARECENEELCVTCGTKGHRADSLACIEYRKALGQERRRRSSIRNSQSRGRSKSRKPRSETGGIATNQNGTNLAN</sequence>
<organism evidence="4 5">
    <name type="scientific">Phyllotreta striolata</name>
    <name type="common">Striped flea beetle</name>
    <name type="synonym">Crioceris striolata</name>
    <dbReference type="NCBI Taxonomy" id="444603"/>
    <lineage>
        <taxon>Eukaryota</taxon>
        <taxon>Metazoa</taxon>
        <taxon>Ecdysozoa</taxon>
        <taxon>Arthropoda</taxon>
        <taxon>Hexapoda</taxon>
        <taxon>Insecta</taxon>
        <taxon>Pterygota</taxon>
        <taxon>Neoptera</taxon>
        <taxon>Endopterygota</taxon>
        <taxon>Coleoptera</taxon>
        <taxon>Polyphaga</taxon>
        <taxon>Cucujiformia</taxon>
        <taxon>Chrysomeloidea</taxon>
        <taxon>Chrysomelidae</taxon>
        <taxon>Galerucinae</taxon>
        <taxon>Alticini</taxon>
        <taxon>Phyllotreta</taxon>
    </lineage>
</organism>
<dbReference type="AlphaFoldDB" id="A0A9P0DXG7"/>
<dbReference type="OrthoDB" id="6782564at2759"/>
<dbReference type="PROSITE" id="PS50158">
    <property type="entry name" value="ZF_CCHC"/>
    <property type="match status" value="2"/>
</dbReference>
<feature type="compositionally biased region" description="Polar residues" evidence="2">
    <location>
        <begin position="323"/>
        <end position="334"/>
    </location>
</feature>
<evidence type="ECO:0000256" key="1">
    <source>
        <dbReference type="PROSITE-ProRule" id="PRU00047"/>
    </source>
</evidence>
<dbReference type="Pfam" id="PF00098">
    <property type="entry name" value="zf-CCHC"/>
    <property type="match status" value="1"/>
</dbReference>
<dbReference type="GO" id="GO:0003676">
    <property type="term" value="F:nucleic acid binding"/>
    <property type="evidence" value="ECO:0007669"/>
    <property type="project" value="InterPro"/>
</dbReference>
<protein>
    <recommendedName>
        <fullName evidence="3">CCHC-type domain-containing protein</fullName>
    </recommendedName>
</protein>
<feature type="domain" description="CCHC-type" evidence="3">
    <location>
        <begin position="251"/>
        <end position="266"/>
    </location>
</feature>
<dbReference type="SMART" id="SM00343">
    <property type="entry name" value="ZnF_C2HC"/>
    <property type="match status" value="2"/>
</dbReference>
<dbReference type="InterPro" id="IPR036875">
    <property type="entry name" value="Znf_CCHC_sf"/>
</dbReference>
<keyword evidence="1" id="KW-0862">Zinc</keyword>
<comment type="caution">
    <text evidence="4">The sequence shown here is derived from an EMBL/GenBank/DDBJ whole genome shotgun (WGS) entry which is preliminary data.</text>
</comment>
<dbReference type="GO" id="GO:0008270">
    <property type="term" value="F:zinc ion binding"/>
    <property type="evidence" value="ECO:0007669"/>
    <property type="project" value="UniProtKB-KW"/>
</dbReference>
<keyword evidence="1" id="KW-0863">Zinc-finger</keyword>
<evidence type="ECO:0000313" key="4">
    <source>
        <dbReference type="EMBL" id="CAH1188761.1"/>
    </source>
</evidence>
<dbReference type="Proteomes" id="UP001153712">
    <property type="component" value="Unassembled WGS sequence"/>
</dbReference>
<evidence type="ECO:0000256" key="2">
    <source>
        <dbReference type="SAM" id="MobiDB-lite"/>
    </source>
</evidence>
<dbReference type="Gene3D" id="4.10.60.10">
    <property type="entry name" value="Zinc finger, CCHC-type"/>
    <property type="match status" value="1"/>
</dbReference>
<keyword evidence="1" id="KW-0479">Metal-binding</keyword>
<proteinExistence type="predicted"/>
<dbReference type="InterPro" id="IPR001878">
    <property type="entry name" value="Znf_CCHC"/>
</dbReference>
<reference evidence="4" key="1">
    <citation type="submission" date="2022-01" db="EMBL/GenBank/DDBJ databases">
        <authorList>
            <person name="King R."/>
        </authorList>
    </citation>
    <scope>NUCLEOTIDE SEQUENCE</scope>
</reference>
<feature type="region of interest" description="Disordered" evidence="2">
    <location>
        <begin position="296"/>
        <end position="334"/>
    </location>
</feature>
<gene>
    <name evidence="4" type="ORF">PHYEVI_LOCUS11815</name>
</gene>
<dbReference type="SUPFAM" id="SSF57756">
    <property type="entry name" value="Retrovirus zinc finger-like domains"/>
    <property type="match status" value="1"/>
</dbReference>
<keyword evidence="5" id="KW-1185">Reference proteome</keyword>
<evidence type="ECO:0000259" key="3">
    <source>
        <dbReference type="PROSITE" id="PS50158"/>
    </source>
</evidence>
<accession>A0A9P0DXG7</accession>
<feature type="domain" description="CCHC-type" evidence="3">
    <location>
        <begin position="228"/>
        <end position="242"/>
    </location>
</feature>
<evidence type="ECO:0000313" key="5">
    <source>
        <dbReference type="Proteomes" id="UP001153712"/>
    </source>
</evidence>
<dbReference type="EMBL" id="CAKJVH030000006">
    <property type="protein sequence ID" value="CAH1188761.1"/>
    <property type="molecule type" value="Genomic_DNA"/>
</dbReference>